<reference evidence="1 2" key="1">
    <citation type="submission" date="2018-02" db="EMBL/GenBank/DDBJ databases">
        <title>The genomes of Aspergillus section Nigri reveals drivers in fungal speciation.</title>
        <authorList>
            <consortium name="DOE Joint Genome Institute"/>
            <person name="Vesth T.C."/>
            <person name="Nybo J."/>
            <person name="Theobald S."/>
            <person name="Brandl J."/>
            <person name="Frisvad J.C."/>
            <person name="Nielsen K.F."/>
            <person name="Lyhne E.K."/>
            <person name="Kogle M.E."/>
            <person name="Kuo A."/>
            <person name="Riley R."/>
            <person name="Clum A."/>
            <person name="Nolan M."/>
            <person name="Lipzen A."/>
            <person name="Salamov A."/>
            <person name="Henrissat B."/>
            <person name="Wiebenga A."/>
            <person name="De vries R.P."/>
            <person name="Grigoriev I.V."/>
            <person name="Mortensen U.H."/>
            <person name="Andersen M.R."/>
            <person name="Baker S.E."/>
        </authorList>
    </citation>
    <scope>NUCLEOTIDE SEQUENCE [LARGE SCALE GENOMIC DNA]</scope>
    <source>
        <strain evidence="1 2">CBS 121057</strain>
    </source>
</reference>
<evidence type="ECO:0000313" key="1">
    <source>
        <dbReference type="EMBL" id="PYI00231.1"/>
    </source>
</evidence>
<proteinExistence type="predicted"/>
<dbReference type="EMBL" id="KZ826471">
    <property type="protein sequence ID" value="PYI00231.1"/>
    <property type="molecule type" value="Genomic_DNA"/>
</dbReference>
<dbReference type="OrthoDB" id="4501024at2759"/>
<name>A0A319DRF1_ASPSB</name>
<organism evidence="1 2">
    <name type="scientific">Aspergillus sclerotiicarbonarius (strain CBS 121057 / IBT 28362)</name>
    <dbReference type="NCBI Taxonomy" id="1448318"/>
    <lineage>
        <taxon>Eukaryota</taxon>
        <taxon>Fungi</taxon>
        <taxon>Dikarya</taxon>
        <taxon>Ascomycota</taxon>
        <taxon>Pezizomycotina</taxon>
        <taxon>Eurotiomycetes</taxon>
        <taxon>Eurotiomycetidae</taxon>
        <taxon>Eurotiales</taxon>
        <taxon>Aspergillaceae</taxon>
        <taxon>Aspergillus</taxon>
        <taxon>Aspergillus subgen. Circumdati</taxon>
    </lineage>
</organism>
<accession>A0A319DRF1</accession>
<dbReference type="AlphaFoldDB" id="A0A319DRF1"/>
<protein>
    <submittedName>
        <fullName evidence="1">Uncharacterized protein</fullName>
    </submittedName>
</protein>
<dbReference type="Proteomes" id="UP000248423">
    <property type="component" value="Unassembled WGS sequence"/>
</dbReference>
<keyword evidence="2" id="KW-1185">Reference proteome</keyword>
<gene>
    <name evidence="1" type="ORF">BO78DRAFT_439574</name>
</gene>
<evidence type="ECO:0000313" key="2">
    <source>
        <dbReference type="Proteomes" id="UP000248423"/>
    </source>
</evidence>
<sequence>MTSFNPWQDLLLLQTREKLEKQHLEDTVRTEQQDHLLRKAREEASTSATRHQEELDKLYTKLNTLQNEQPSLGDDHIVETMRSLSQNLDSWVKANFKDATKLQSWHGSDGNRFPHSSSQRRAYIQSFICCMIHTWIFSPYQFGICDDPYGHFLCQLEVCVGRHCSETVLNTWKTATSMAIEGDSKDNDEGIFTDIIKAVEDRFGTFGSTSDESRKRQLGKLLRKCADFKIALSRQKQAFLFFRSPVGAEFSPQFMTFGGGDGQPAGKVRWSLWPAITRCHDDTGREVLEAELVWTME</sequence>
<dbReference type="VEuPathDB" id="FungiDB:BO78DRAFT_439574"/>